<comment type="caution">
    <text evidence="1">The sequence shown here is derived from an EMBL/GenBank/DDBJ whole genome shotgun (WGS) entry which is preliminary data.</text>
</comment>
<dbReference type="AlphaFoldDB" id="A0A7X5V339"/>
<evidence type="ECO:0000313" key="1">
    <source>
        <dbReference type="EMBL" id="NIJ67008.1"/>
    </source>
</evidence>
<sequence>MRFRAFGASPLPHPATHRQGILWVAGWGSGLAPLLRQEQ</sequence>
<name>A0A7X5V339_9SPHN</name>
<gene>
    <name evidence="1" type="ORF">FHR20_003986</name>
</gene>
<dbReference type="EMBL" id="JAASQV010000005">
    <property type="protein sequence ID" value="NIJ67008.1"/>
    <property type="molecule type" value="Genomic_DNA"/>
</dbReference>
<keyword evidence="2" id="KW-1185">Reference proteome</keyword>
<organism evidence="1 2">
    <name type="scientific">Sphingomonas leidyi</name>
    <dbReference type="NCBI Taxonomy" id="68569"/>
    <lineage>
        <taxon>Bacteria</taxon>
        <taxon>Pseudomonadati</taxon>
        <taxon>Pseudomonadota</taxon>
        <taxon>Alphaproteobacteria</taxon>
        <taxon>Sphingomonadales</taxon>
        <taxon>Sphingomonadaceae</taxon>
        <taxon>Sphingomonas</taxon>
    </lineage>
</organism>
<protein>
    <submittedName>
        <fullName evidence="1">Uncharacterized protein</fullName>
    </submittedName>
</protein>
<proteinExistence type="predicted"/>
<accession>A0A7X5V339</accession>
<evidence type="ECO:0000313" key="2">
    <source>
        <dbReference type="Proteomes" id="UP000564677"/>
    </source>
</evidence>
<reference evidence="1 2" key="1">
    <citation type="submission" date="2020-03" db="EMBL/GenBank/DDBJ databases">
        <title>Genomic Encyclopedia of Type Strains, Phase IV (KMG-IV): sequencing the most valuable type-strain genomes for metagenomic binning, comparative biology and taxonomic classification.</title>
        <authorList>
            <person name="Goeker M."/>
        </authorList>
    </citation>
    <scope>NUCLEOTIDE SEQUENCE [LARGE SCALE GENOMIC DNA]</scope>
    <source>
        <strain evidence="1 2">DSM 4733</strain>
    </source>
</reference>
<dbReference type="Proteomes" id="UP000564677">
    <property type="component" value="Unassembled WGS sequence"/>
</dbReference>